<dbReference type="GO" id="GO:0003677">
    <property type="term" value="F:DNA binding"/>
    <property type="evidence" value="ECO:0007669"/>
    <property type="project" value="InterPro"/>
</dbReference>
<accession>A0A0G1DJD6</accession>
<dbReference type="Pfam" id="PF01381">
    <property type="entry name" value="HTH_3"/>
    <property type="match status" value="1"/>
</dbReference>
<dbReference type="EMBL" id="LCFP01000005">
    <property type="protein sequence ID" value="KKS97754.1"/>
    <property type="molecule type" value="Genomic_DNA"/>
</dbReference>
<evidence type="ECO:0000313" key="2">
    <source>
        <dbReference type="EMBL" id="KKS97754.1"/>
    </source>
</evidence>
<dbReference type="CDD" id="cd00093">
    <property type="entry name" value="HTH_XRE"/>
    <property type="match status" value="1"/>
</dbReference>
<proteinExistence type="predicted"/>
<dbReference type="InterPro" id="IPR010982">
    <property type="entry name" value="Lambda_DNA-bd_dom_sf"/>
</dbReference>
<gene>
    <name evidence="2" type="ORF">UV73_C0005G0031</name>
</gene>
<dbReference type="SMART" id="SM00530">
    <property type="entry name" value="HTH_XRE"/>
    <property type="match status" value="1"/>
</dbReference>
<name>A0A0G1DJD6_9BACT</name>
<dbReference type="SUPFAM" id="SSF47413">
    <property type="entry name" value="lambda repressor-like DNA-binding domains"/>
    <property type="match status" value="1"/>
</dbReference>
<reference evidence="2 3" key="1">
    <citation type="journal article" date="2015" name="Nature">
        <title>rRNA introns, odd ribosomes, and small enigmatic genomes across a large radiation of phyla.</title>
        <authorList>
            <person name="Brown C.T."/>
            <person name="Hug L.A."/>
            <person name="Thomas B.C."/>
            <person name="Sharon I."/>
            <person name="Castelle C.J."/>
            <person name="Singh A."/>
            <person name="Wilkins M.J."/>
            <person name="Williams K.H."/>
            <person name="Banfield J.F."/>
        </authorList>
    </citation>
    <scope>NUCLEOTIDE SEQUENCE [LARGE SCALE GENOMIC DNA]</scope>
</reference>
<dbReference type="PROSITE" id="PS50943">
    <property type="entry name" value="HTH_CROC1"/>
    <property type="match status" value="1"/>
</dbReference>
<organism evidence="2 3">
    <name type="scientific">Candidatus Gottesmanbacteria bacterium GW2011_GWA2_43_14</name>
    <dbReference type="NCBI Taxonomy" id="1618443"/>
    <lineage>
        <taxon>Bacteria</taxon>
        <taxon>Candidatus Gottesmaniibacteriota</taxon>
    </lineage>
</organism>
<sequence length="91" mass="10556">MSKWENLEKELLSDKKTKKEYDRLAPRYAVISELIAVRIRNKMTQKDIAEKIGTRQSAIARFESGNVNPSLDFLQKIAQIMGYKLTINLQK</sequence>
<dbReference type="STRING" id="1618443.UV73_C0005G0031"/>
<feature type="domain" description="HTH cro/C1-type" evidence="1">
    <location>
        <begin position="34"/>
        <end position="90"/>
    </location>
</feature>
<evidence type="ECO:0000313" key="3">
    <source>
        <dbReference type="Proteomes" id="UP000034894"/>
    </source>
</evidence>
<dbReference type="AlphaFoldDB" id="A0A0G1DJD6"/>
<dbReference type="Gene3D" id="1.10.260.40">
    <property type="entry name" value="lambda repressor-like DNA-binding domains"/>
    <property type="match status" value="1"/>
</dbReference>
<dbReference type="InterPro" id="IPR001387">
    <property type="entry name" value="Cro/C1-type_HTH"/>
</dbReference>
<protein>
    <submittedName>
        <fullName evidence="2">Helix-turn-helix domain-containing protein</fullName>
    </submittedName>
</protein>
<comment type="caution">
    <text evidence="2">The sequence shown here is derived from an EMBL/GenBank/DDBJ whole genome shotgun (WGS) entry which is preliminary data.</text>
</comment>
<dbReference type="Proteomes" id="UP000034894">
    <property type="component" value="Unassembled WGS sequence"/>
</dbReference>
<evidence type="ECO:0000259" key="1">
    <source>
        <dbReference type="PROSITE" id="PS50943"/>
    </source>
</evidence>